<protein>
    <submittedName>
        <fullName evidence="5">Kinase inhibitor</fullName>
    </submittedName>
</protein>
<dbReference type="Proteomes" id="UP000061382">
    <property type="component" value="Chromosome"/>
</dbReference>
<keyword evidence="3" id="KW-0067">ATP-binding</keyword>
<evidence type="ECO:0000313" key="5">
    <source>
        <dbReference type="EMBL" id="ALI98706.1"/>
    </source>
</evidence>
<dbReference type="PANTHER" id="PTHR34698">
    <property type="entry name" value="5-OXOPROLINASE SUBUNIT B"/>
    <property type="match status" value="1"/>
</dbReference>
<accession>A0A0P0CW02</accession>
<dbReference type="STRING" id="512763.DC20_06640"/>
<dbReference type="PATRIC" id="fig|512763.3.peg.1469"/>
<dbReference type="SMART" id="SM00796">
    <property type="entry name" value="AHS1"/>
    <property type="match status" value="1"/>
</dbReference>
<dbReference type="Pfam" id="PF02682">
    <property type="entry name" value="CT_C_D"/>
    <property type="match status" value="1"/>
</dbReference>
<dbReference type="GO" id="GO:0005524">
    <property type="term" value="F:ATP binding"/>
    <property type="evidence" value="ECO:0007669"/>
    <property type="project" value="UniProtKB-KW"/>
</dbReference>
<evidence type="ECO:0000256" key="3">
    <source>
        <dbReference type="ARBA" id="ARBA00022840"/>
    </source>
</evidence>
<keyword evidence="2" id="KW-0378">Hydrolase</keyword>
<dbReference type="AlphaFoldDB" id="A0A0P0CW02"/>
<keyword evidence="1" id="KW-0547">Nucleotide-binding</keyword>
<keyword evidence="6" id="KW-1185">Reference proteome</keyword>
<evidence type="ECO:0000313" key="6">
    <source>
        <dbReference type="Proteomes" id="UP000061382"/>
    </source>
</evidence>
<name>A0A0P0CW02_9BACT</name>
<dbReference type="PANTHER" id="PTHR34698:SF2">
    <property type="entry name" value="5-OXOPROLINASE SUBUNIT B"/>
    <property type="match status" value="1"/>
</dbReference>
<organism evidence="5 6">
    <name type="scientific">Rufibacter tibetensis</name>
    <dbReference type="NCBI Taxonomy" id="512763"/>
    <lineage>
        <taxon>Bacteria</taxon>
        <taxon>Pseudomonadati</taxon>
        <taxon>Bacteroidota</taxon>
        <taxon>Cytophagia</taxon>
        <taxon>Cytophagales</taxon>
        <taxon>Hymenobacteraceae</taxon>
        <taxon>Rufibacter</taxon>
    </lineage>
</organism>
<reference evidence="5 6" key="1">
    <citation type="submission" date="2015-08" db="EMBL/GenBank/DDBJ databases">
        <title>Complete genome sequence of Rufibacter tibetensis strain 1351t, a radiation-resistant bacterium from tibet plateau.</title>
        <authorList>
            <person name="Dai J."/>
        </authorList>
    </citation>
    <scope>NUCLEOTIDE SEQUENCE [LARGE SCALE GENOMIC DNA]</scope>
    <source>
        <strain evidence="5 6">1351</strain>
    </source>
</reference>
<evidence type="ECO:0000259" key="4">
    <source>
        <dbReference type="SMART" id="SM00796"/>
    </source>
</evidence>
<evidence type="ECO:0000256" key="1">
    <source>
        <dbReference type="ARBA" id="ARBA00022741"/>
    </source>
</evidence>
<sequence length="243" mass="26874">MSFLLSSVKMYPLGDAALVLQLGEEIAVETHQKVKAVAQFLDQHSFPGLLEYVPAFTTVTLYYDPWLVSERGQQDPYAAVEENVLEMLAELETETKTAVPQIKEISVVYGGEFGPDLAFVAQHTGLSLEEVISLHTQTEYLVYMIGFAPGFPYLGGMDPRIAAPRKEVPRKVIPAGSVGIAGPQTGVYPMETPGGWQLIGRTPLTLFDPNREVPSLLQMGDVVRFVPISKETFTKREEQPHEH</sequence>
<dbReference type="InterPro" id="IPR029000">
    <property type="entry name" value="Cyclophilin-like_dom_sf"/>
</dbReference>
<dbReference type="Gene3D" id="3.30.1360.40">
    <property type="match status" value="1"/>
</dbReference>
<dbReference type="SUPFAM" id="SSF160467">
    <property type="entry name" value="PH0987 N-terminal domain-like"/>
    <property type="match status" value="1"/>
</dbReference>
<dbReference type="SUPFAM" id="SSF50891">
    <property type="entry name" value="Cyclophilin-like"/>
    <property type="match status" value="1"/>
</dbReference>
<dbReference type="OrthoDB" id="9778567at2"/>
<dbReference type="KEGG" id="rti:DC20_06640"/>
<dbReference type="NCBIfam" id="TIGR00370">
    <property type="entry name" value="5-oxoprolinase subunit PxpB"/>
    <property type="match status" value="1"/>
</dbReference>
<evidence type="ECO:0000256" key="2">
    <source>
        <dbReference type="ARBA" id="ARBA00022801"/>
    </source>
</evidence>
<dbReference type="GO" id="GO:0016787">
    <property type="term" value="F:hydrolase activity"/>
    <property type="evidence" value="ECO:0007669"/>
    <property type="project" value="UniProtKB-KW"/>
</dbReference>
<feature type="domain" description="Carboxyltransferase" evidence="4">
    <location>
        <begin position="8"/>
        <end position="217"/>
    </location>
</feature>
<dbReference type="RefSeq" id="WP_062543113.1">
    <property type="nucleotide sequence ID" value="NZ_CP012643.1"/>
</dbReference>
<dbReference type="EMBL" id="CP012643">
    <property type="protein sequence ID" value="ALI98706.1"/>
    <property type="molecule type" value="Genomic_DNA"/>
</dbReference>
<dbReference type="Gene3D" id="2.40.100.10">
    <property type="entry name" value="Cyclophilin-like"/>
    <property type="match status" value="1"/>
</dbReference>
<gene>
    <name evidence="5" type="ORF">DC20_06640</name>
</gene>
<dbReference type="InterPro" id="IPR010016">
    <property type="entry name" value="PxpB"/>
</dbReference>
<proteinExistence type="predicted"/>
<dbReference type="InterPro" id="IPR003833">
    <property type="entry name" value="CT_C_D"/>
</dbReference>